<feature type="compositionally biased region" description="Low complexity" evidence="6">
    <location>
        <begin position="714"/>
        <end position="723"/>
    </location>
</feature>
<proteinExistence type="predicted"/>
<dbReference type="InterPro" id="IPR019476">
    <property type="entry name" value="T4SS_TraD_DNA-bd"/>
</dbReference>
<dbReference type="InterPro" id="IPR051539">
    <property type="entry name" value="T4SS-coupling_protein"/>
</dbReference>
<protein>
    <submittedName>
        <fullName evidence="9">Type IV conjugative transfer system coupling protein TraD</fullName>
    </submittedName>
</protein>
<feature type="transmembrane region" description="Helical" evidence="7">
    <location>
        <begin position="134"/>
        <end position="154"/>
    </location>
</feature>
<feature type="transmembrane region" description="Helical" evidence="7">
    <location>
        <begin position="54"/>
        <end position="74"/>
    </location>
</feature>
<feature type="domain" description="Type IV secretion system coupling protein TraD DNA-binding" evidence="8">
    <location>
        <begin position="226"/>
        <end position="611"/>
    </location>
</feature>
<sequence length="788" mass="86863">MARPDVWSDQSRPGKLQHHSARGTTPRNAGNFTRGSQLITHEYLMWFASAKLPFLVWFFAFLFIVSIALALRLHEHEVQMIMMRIYAAGWSFMEFSSAKVINLTLPSGEVIPAPIGMVASHPDVVIAWDKMTRAILGSLFISLFVTLPLTVWFVDYSRRRGKAILEERHQRGAMLVDASTLAKAVHAHNRAALIAEVAERLPGKGLEEVLAMPFATRKAAGIHHAYTIAGVPYPWRTEQAHAMMIGSTGTGKTTQMRDLIAQMRLRQDRAVVFDLTGAYVEAFYDPETDVVLNPMDERCPSWSIFDEAKNHADFIGIAASLLPSDGGAAEPFWMLAARTLFVETCVKLVRIGQANNQALASKLMMADLKEVHKFLEHTVADPLTAPEAAKMAESIRAVFNTNAQALRFLPEGKAHFSIRDWIGKEHQPGSILFITSSHTELVLNRALLSLWMNLAVHSLMRLPRTRSLRTWFFFDEVHALHRLPAIEDGMQTARGFGGAFVLGIHSFAKLAETYGKEGAQNLASLARTKLILSAADHDTAEHCSQFIGEREVRVMDEAYSYGYSTIRDAATITPRTELQPLMLPSDIMKLKSLFGILVFPEGFDAARIKLQYKDYPAVAPGYILRKNVEPIEYVALDLGGDEDEDSSSDDAGGRENKDALEADIAREAEPAPEPATAPFPSHEEIARQIEQAALAHPIPASSIANQMQYRSSSAVRASAPVSREANRDTARSAKSAPRAGGKTGAVRAVQANRELGENLEPAPRDERTRDGAGQAPELPLTPGDGMEM</sequence>
<evidence type="ECO:0000259" key="8">
    <source>
        <dbReference type="Pfam" id="PF10412"/>
    </source>
</evidence>
<dbReference type="CDD" id="cd01127">
    <property type="entry name" value="TrwB_TraG_TraD_VirD4"/>
    <property type="match status" value="1"/>
</dbReference>
<dbReference type="RefSeq" id="WP_183614816.1">
    <property type="nucleotide sequence ID" value="NZ_JACICY010000012.1"/>
</dbReference>
<evidence type="ECO:0000256" key="7">
    <source>
        <dbReference type="SAM" id="Phobius"/>
    </source>
</evidence>
<dbReference type="Gene3D" id="3.40.50.300">
    <property type="entry name" value="P-loop containing nucleotide triphosphate hydrolases"/>
    <property type="match status" value="2"/>
</dbReference>
<comment type="subcellular location">
    <subcellularLocation>
        <location evidence="1">Cell membrane</location>
        <topology evidence="1">Multi-pass membrane protein</topology>
    </subcellularLocation>
</comment>
<keyword evidence="3 7" id="KW-0812">Transmembrane</keyword>
<keyword evidence="10" id="KW-1185">Reference proteome</keyword>
<feature type="region of interest" description="Disordered" evidence="6">
    <location>
        <begin position="714"/>
        <end position="788"/>
    </location>
</feature>
<evidence type="ECO:0000256" key="4">
    <source>
        <dbReference type="ARBA" id="ARBA00022989"/>
    </source>
</evidence>
<evidence type="ECO:0000313" key="9">
    <source>
        <dbReference type="EMBL" id="MBB3862318.1"/>
    </source>
</evidence>
<evidence type="ECO:0000256" key="3">
    <source>
        <dbReference type="ARBA" id="ARBA00022692"/>
    </source>
</evidence>
<dbReference type="AlphaFoldDB" id="A0A7W6A059"/>
<reference evidence="9 10" key="1">
    <citation type="submission" date="2020-08" db="EMBL/GenBank/DDBJ databases">
        <title>Genomic Encyclopedia of Type Strains, Phase IV (KMG-IV): sequencing the most valuable type-strain genomes for metagenomic binning, comparative biology and taxonomic classification.</title>
        <authorList>
            <person name="Goeker M."/>
        </authorList>
    </citation>
    <scope>NUCLEOTIDE SEQUENCE [LARGE SCALE GENOMIC DNA]</scope>
    <source>
        <strain evidence="9 10">DSM 14552</strain>
    </source>
</reference>
<organism evidence="9 10">
    <name type="scientific">Novosphingobium hassiacum</name>
    <dbReference type="NCBI Taxonomy" id="173676"/>
    <lineage>
        <taxon>Bacteria</taxon>
        <taxon>Pseudomonadati</taxon>
        <taxon>Pseudomonadota</taxon>
        <taxon>Alphaproteobacteria</taxon>
        <taxon>Sphingomonadales</taxon>
        <taxon>Sphingomonadaceae</taxon>
        <taxon>Novosphingobium</taxon>
    </lineage>
</organism>
<keyword evidence="4 7" id="KW-1133">Transmembrane helix</keyword>
<dbReference type="PANTHER" id="PTHR37937:SF1">
    <property type="entry name" value="CONJUGATIVE TRANSFER: DNA TRANSPORT"/>
    <property type="match status" value="1"/>
</dbReference>
<evidence type="ECO:0000256" key="1">
    <source>
        <dbReference type="ARBA" id="ARBA00004651"/>
    </source>
</evidence>
<gene>
    <name evidence="9" type="ORF">GGQ88_003618</name>
</gene>
<evidence type="ECO:0000256" key="6">
    <source>
        <dbReference type="SAM" id="MobiDB-lite"/>
    </source>
</evidence>
<dbReference type="Pfam" id="PF10412">
    <property type="entry name" value="TrwB_AAD_bind"/>
    <property type="match status" value="1"/>
</dbReference>
<accession>A0A7W6A059</accession>
<dbReference type="GO" id="GO:0005886">
    <property type="term" value="C:plasma membrane"/>
    <property type="evidence" value="ECO:0007669"/>
    <property type="project" value="UniProtKB-SubCell"/>
</dbReference>
<dbReference type="SUPFAM" id="SSF52540">
    <property type="entry name" value="P-loop containing nucleoside triphosphate hydrolases"/>
    <property type="match status" value="1"/>
</dbReference>
<feature type="region of interest" description="Disordered" evidence="6">
    <location>
        <begin position="1"/>
        <end position="29"/>
    </location>
</feature>
<dbReference type="Proteomes" id="UP000562395">
    <property type="component" value="Unassembled WGS sequence"/>
</dbReference>
<dbReference type="PANTHER" id="PTHR37937">
    <property type="entry name" value="CONJUGATIVE TRANSFER: DNA TRANSPORT"/>
    <property type="match status" value="1"/>
</dbReference>
<keyword evidence="2" id="KW-1003">Cell membrane</keyword>
<dbReference type="EMBL" id="JACICY010000012">
    <property type="protein sequence ID" value="MBB3862318.1"/>
    <property type="molecule type" value="Genomic_DNA"/>
</dbReference>
<evidence type="ECO:0000256" key="2">
    <source>
        <dbReference type="ARBA" id="ARBA00022475"/>
    </source>
</evidence>
<evidence type="ECO:0000256" key="5">
    <source>
        <dbReference type="ARBA" id="ARBA00023136"/>
    </source>
</evidence>
<name>A0A7W6A059_9SPHN</name>
<dbReference type="InterPro" id="IPR027417">
    <property type="entry name" value="P-loop_NTPase"/>
</dbReference>
<evidence type="ECO:0000313" key="10">
    <source>
        <dbReference type="Proteomes" id="UP000562395"/>
    </source>
</evidence>
<keyword evidence="5 7" id="KW-0472">Membrane</keyword>
<comment type="caution">
    <text evidence="9">The sequence shown here is derived from an EMBL/GenBank/DDBJ whole genome shotgun (WGS) entry which is preliminary data.</text>
</comment>